<evidence type="ECO:0000259" key="1">
    <source>
        <dbReference type="SMART" id="SM00966"/>
    </source>
</evidence>
<reference evidence="2 3" key="1">
    <citation type="journal article" date="2016" name="Nat. Commun.">
        <title>Thousands of microbial genomes shed light on interconnected biogeochemical processes in an aquifer system.</title>
        <authorList>
            <person name="Anantharaman K."/>
            <person name="Brown C.T."/>
            <person name="Hug L.A."/>
            <person name="Sharon I."/>
            <person name="Castelle C.J."/>
            <person name="Probst A.J."/>
            <person name="Thomas B.C."/>
            <person name="Singh A."/>
            <person name="Wilkins M.J."/>
            <person name="Karaoz U."/>
            <person name="Brodie E.L."/>
            <person name="Williams K.H."/>
            <person name="Hubbard S.S."/>
            <person name="Banfield J.F."/>
        </authorList>
    </citation>
    <scope>NUCLEOTIDE SEQUENCE [LARGE SCALE GENOMIC DNA]</scope>
</reference>
<dbReference type="GO" id="GO:0003677">
    <property type="term" value="F:DNA binding"/>
    <property type="evidence" value="ECO:0007669"/>
    <property type="project" value="InterPro"/>
</dbReference>
<dbReference type="AlphaFoldDB" id="A0A1F5BUY5"/>
<feature type="domain" description="SpoVT-AbrB" evidence="1">
    <location>
        <begin position="4"/>
        <end position="49"/>
    </location>
</feature>
<dbReference type="EMBL" id="MEYS01000001">
    <property type="protein sequence ID" value="OGD34429.1"/>
    <property type="molecule type" value="Genomic_DNA"/>
</dbReference>
<dbReference type="NCBIfam" id="TIGR01439">
    <property type="entry name" value="lp_hng_hel_AbrB"/>
    <property type="match status" value="1"/>
</dbReference>
<dbReference type="Proteomes" id="UP000176650">
    <property type="component" value="Unassembled WGS sequence"/>
</dbReference>
<dbReference type="Pfam" id="PF04014">
    <property type="entry name" value="MazE_antitoxin"/>
    <property type="match status" value="1"/>
</dbReference>
<gene>
    <name evidence="2" type="ORF">A2988_02805</name>
</gene>
<evidence type="ECO:0000313" key="3">
    <source>
        <dbReference type="Proteomes" id="UP000176650"/>
    </source>
</evidence>
<dbReference type="STRING" id="1797298.A2988_02805"/>
<organism evidence="2 3">
    <name type="scientific">Candidatus Azambacteria bacterium RIFCSPLOWO2_01_FULL_46_25</name>
    <dbReference type="NCBI Taxonomy" id="1797298"/>
    <lineage>
        <taxon>Bacteria</taxon>
        <taxon>Candidatus Azamiibacteriota</taxon>
    </lineage>
</organism>
<comment type="caution">
    <text evidence="2">The sequence shown here is derived from an EMBL/GenBank/DDBJ whole genome shotgun (WGS) entry which is preliminary data.</text>
</comment>
<name>A0A1F5BUY5_9BACT</name>
<evidence type="ECO:0000313" key="2">
    <source>
        <dbReference type="EMBL" id="OGD34429.1"/>
    </source>
</evidence>
<sequence length="89" mass="9837">MAIVRVKEKFQITVPAHLRTQLVLKVGDILEAEVKNGVLAFAPKTLIDRELARGRADIKAGRFIGPFSSAQKVAKALNRSVPSRTKRSR</sequence>
<dbReference type="SMART" id="SM00966">
    <property type="entry name" value="SpoVT_AbrB"/>
    <property type="match status" value="1"/>
</dbReference>
<dbReference type="InterPro" id="IPR007159">
    <property type="entry name" value="SpoVT-AbrB_dom"/>
</dbReference>
<proteinExistence type="predicted"/>
<dbReference type="InterPro" id="IPR037914">
    <property type="entry name" value="SpoVT-AbrB_sf"/>
</dbReference>
<protein>
    <recommendedName>
        <fullName evidence="1">SpoVT-AbrB domain-containing protein</fullName>
    </recommendedName>
</protein>
<dbReference type="SUPFAM" id="SSF89447">
    <property type="entry name" value="AbrB/MazE/MraZ-like"/>
    <property type="match status" value="1"/>
</dbReference>
<dbReference type="Gene3D" id="2.10.260.10">
    <property type="match status" value="1"/>
</dbReference>
<accession>A0A1F5BUY5</accession>